<dbReference type="Gene3D" id="2.60.40.790">
    <property type="match status" value="1"/>
</dbReference>
<feature type="domain" description="SHSP" evidence="3">
    <location>
        <begin position="42"/>
        <end position="155"/>
    </location>
</feature>
<dbReference type="SUPFAM" id="SSF49764">
    <property type="entry name" value="HSP20-like chaperones"/>
    <property type="match status" value="1"/>
</dbReference>
<comment type="caution">
    <text evidence="4">The sequence shown here is derived from an EMBL/GenBank/DDBJ whole genome shotgun (WGS) entry which is preliminary data.</text>
</comment>
<comment type="similarity">
    <text evidence="1 2">Belongs to the small heat shock protein (HSP20) family.</text>
</comment>
<organism evidence="4 5">
    <name type="scientific">Clostridium saudiense</name>
    <dbReference type="NCBI Taxonomy" id="1414720"/>
    <lineage>
        <taxon>Bacteria</taxon>
        <taxon>Bacillati</taxon>
        <taxon>Bacillota</taxon>
        <taxon>Clostridia</taxon>
        <taxon>Eubacteriales</taxon>
        <taxon>Clostridiaceae</taxon>
        <taxon>Clostridium</taxon>
    </lineage>
</organism>
<protein>
    <submittedName>
        <fullName evidence="4">Hsp20 family protein</fullName>
    </submittedName>
</protein>
<dbReference type="InterPro" id="IPR002068">
    <property type="entry name" value="A-crystallin/Hsp20_dom"/>
</dbReference>
<dbReference type="RefSeq" id="WP_133015172.1">
    <property type="nucleotide sequence ID" value="NZ_JACJLL010000046.1"/>
</dbReference>
<evidence type="ECO:0000313" key="5">
    <source>
        <dbReference type="Proteomes" id="UP000767334"/>
    </source>
</evidence>
<proteinExistence type="inferred from homology"/>
<evidence type="ECO:0000313" key="4">
    <source>
        <dbReference type="EMBL" id="MBM6819432.1"/>
    </source>
</evidence>
<name>A0ABS2FGM4_9CLOT</name>
<accession>A0ABS2FGM4</accession>
<dbReference type="PROSITE" id="PS01031">
    <property type="entry name" value="SHSP"/>
    <property type="match status" value="1"/>
</dbReference>
<evidence type="ECO:0000256" key="1">
    <source>
        <dbReference type="PROSITE-ProRule" id="PRU00285"/>
    </source>
</evidence>
<reference evidence="4 5" key="1">
    <citation type="journal article" date="2021" name="Sci. Rep.">
        <title>The distribution of antibiotic resistance genes in chicken gut microbiota commensals.</title>
        <authorList>
            <person name="Juricova H."/>
            <person name="Matiasovicova J."/>
            <person name="Kubasova T."/>
            <person name="Cejkova D."/>
            <person name="Rychlik I."/>
        </authorList>
    </citation>
    <scope>NUCLEOTIDE SEQUENCE [LARGE SCALE GENOMIC DNA]</scope>
    <source>
        <strain evidence="4 5">An435</strain>
    </source>
</reference>
<dbReference type="InterPro" id="IPR008978">
    <property type="entry name" value="HSP20-like_chaperone"/>
</dbReference>
<dbReference type="Pfam" id="PF00011">
    <property type="entry name" value="HSP20"/>
    <property type="match status" value="1"/>
</dbReference>
<dbReference type="EMBL" id="JACJLL010000046">
    <property type="protein sequence ID" value="MBM6819432.1"/>
    <property type="molecule type" value="Genomic_DNA"/>
</dbReference>
<keyword evidence="5" id="KW-1185">Reference proteome</keyword>
<gene>
    <name evidence="4" type="ORF">H6A19_08800</name>
</gene>
<evidence type="ECO:0000256" key="2">
    <source>
        <dbReference type="RuleBase" id="RU003616"/>
    </source>
</evidence>
<sequence length="157" mass="18174">MFNIFPYIFSTTLNAVSSNFEVIDEIVDKFVNSDFMNSLISEIDNMSSININFKEHKRAYTLECYLPGVKKENIDLEYDNNYITLKVKRNMFYTNNKNIAMAVIQSGGDIEEDYYVENADAQNIKAVFKNDILRVLIPKNTYIGEDTTIIDVDSYKI</sequence>
<dbReference type="Proteomes" id="UP000767334">
    <property type="component" value="Unassembled WGS sequence"/>
</dbReference>
<evidence type="ECO:0000259" key="3">
    <source>
        <dbReference type="PROSITE" id="PS01031"/>
    </source>
</evidence>